<keyword evidence="4" id="KW-1185">Reference proteome</keyword>
<sequence length="160" mass="17427">MRELPRSLKIATVWLVLGTALFLAVQAFLAAGRQTSWLIEGSGLVLQRQGDGHFHWPGRINGRQIEFLVDTGATRTALPGPLAEQLGLEPEREVQSATAGGIATGYEARVDLVLEGGIAVQRLRVTVLPDLRSPLLGMDVLGRMRFTQQDGRLTFEGPSR</sequence>
<dbReference type="SUPFAM" id="SSF50630">
    <property type="entry name" value="Acid proteases"/>
    <property type="match status" value="1"/>
</dbReference>
<evidence type="ECO:0000313" key="3">
    <source>
        <dbReference type="EMBL" id="RVT51492.1"/>
    </source>
</evidence>
<proteinExistence type="predicted"/>
<dbReference type="GO" id="GO:0006508">
    <property type="term" value="P:proteolysis"/>
    <property type="evidence" value="ECO:0007669"/>
    <property type="project" value="UniProtKB-KW"/>
</dbReference>
<feature type="domain" description="Peptidase A2" evidence="2">
    <location>
        <begin position="65"/>
        <end position="140"/>
    </location>
</feature>
<dbReference type="AlphaFoldDB" id="A0A437JVS2"/>
<dbReference type="InterPro" id="IPR001969">
    <property type="entry name" value="Aspartic_peptidase_AS"/>
</dbReference>
<dbReference type="PROSITE" id="PS00141">
    <property type="entry name" value="ASP_PROTEASE"/>
    <property type="match status" value="1"/>
</dbReference>
<keyword evidence="1 3" id="KW-0378">Hydrolase</keyword>
<dbReference type="PROSITE" id="PS50175">
    <property type="entry name" value="ASP_PROT_RETROV"/>
    <property type="match status" value="1"/>
</dbReference>
<name>A0A437JVS2_9BURK</name>
<protein>
    <submittedName>
        <fullName evidence="3">TIGR02281 family clan AA aspartic protease</fullName>
        <ecNumber evidence="3">3.4.23.-</ecNumber>
    </submittedName>
</protein>
<dbReference type="NCBIfam" id="TIGR02281">
    <property type="entry name" value="clan_AA_DTGA"/>
    <property type="match status" value="1"/>
</dbReference>
<accession>A0A437JVS2</accession>
<keyword evidence="3" id="KW-0645">Protease</keyword>
<dbReference type="EC" id="3.4.23.-" evidence="3"/>
<dbReference type="Proteomes" id="UP000288178">
    <property type="component" value="Unassembled WGS sequence"/>
</dbReference>
<dbReference type="InterPro" id="IPR021109">
    <property type="entry name" value="Peptidase_aspartic_dom_sf"/>
</dbReference>
<dbReference type="InterPro" id="IPR011969">
    <property type="entry name" value="Clan_AA_Asp_peptidase_C"/>
</dbReference>
<dbReference type="RefSeq" id="WP_128198493.1">
    <property type="nucleotide sequence ID" value="NZ_SACT01000003.1"/>
</dbReference>
<reference evidence="3 4" key="1">
    <citation type="submission" date="2019-01" db="EMBL/GenBank/DDBJ databases">
        <authorList>
            <person name="Chen W.-M."/>
        </authorList>
    </citation>
    <scope>NUCLEOTIDE SEQUENCE [LARGE SCALE GENOMIC DNA]</scope>
    <source>
        <strain evidence="3 4">ICH-3</strain>
    </source>
</reference>
<dbReference type="InterPro" id="IPR001995">
    <property type="entry name" value="Peptidase_A2_cat"/>
</dbReference>
<dbReference type="OrthoDB" id="185963at2"/>
<evidence type="ECO:0000256" key="1">
    <source>
        <dbReference type="ARBA" id="ARBA00022801"/>
    </source>
</evidence>
<dbReference type="Gene3D" id="2.40.70.10">
    <property type="entry name" value="Acid Proteases"/>
    <property type="match status" value="1"/>
</dbReference>
<gene>
    <name evidence="3" type="ORF">ENE75_11755</name>
</gene>
<dbReference type="CDD" id="cd05483">
    <property type="entry name" value="retropepsin_like_bacteria"/>
    <property type="match status" value="1"/>
</dbReference>
<comment type="caution">
    <text evidence="3">The sequence shown here is derived from an EMBL/GenBank/DDBJ whole genome shotgun (WGS) entry which is preliminary data.</text>
</comment>
<evidence type="ECO:0000313" key="4">
    <source>
        <dbReference type="Proteomes" id="UP000288178"/>
    </source>
</evidence>
<evidence type="ECO:0000259" key="2">
    <source>
        <dbReference type="PROSITE" id="PS50175"/>
    </source>
</evidence>
<dbReference type="GO" id="GO:0004190">
    <property type="term" value="F:aspartic-type endopeptidase activity"/>
    <property type="evidence" value="ECO:0007669"/>
    <property type="project" value="InterPro"/>
</dbReference>
<organism evidence="3 4">
    <name type="scientific">Rubrivivax albus</name>
    <dbReference type="NCBI Taxonomy" id="2499835"/>
    <lineage>
        <taxon>Bacteria</taxon>
        <taxon>Pseudomonadati</taxon>
        <taxon>Pseudomonadota</taxon>
        <taxon>Betaproteobacteria</taxon>
        <taxon>Burkholderiales</taxon>
        <taxon>Sphaerotilaceae</taxon>
        <taxon>Rubrivivax</taxon>
    </lineage>
</organism>
<dbReference type="InterPro" id="IPR034122">
    <property type="entry name" value="Retropepsin-like_bacterial"/>
</dbReference>
<dbReference type="Pfam" id="PF13975">
    <property type="entry name" value="gag-asp_proteas"/>
    <property type="match status" value="1"/>
</dbReference>
<dbReference type="EMBL" id="SACT01000003">
    <property type="protein sequence ID" value="RVT51492.1"/>
    <property type="molecule type" value="Genomic_DNA"/>
</dbReference>